<dbReference type="EMBL" id="GU943118">
    <property type="protein sequence ID" value="ADD96085.1"/>
    <property type="molecule type" value="Genomic_DNA"/>
</dbReference>
<protein>
    <recommendedName>
        <fullName evidence="2">Glycoside hydrolase family 57 N-terminal domain-containing protein</fullName>
    </recommendedName>
</protein>
<dbReference type="SUPFAM" id="SSF88713">
    <property type="entry name" value="Glycoside hydrolase/deacetylase"/>
    <property type="match status" value="1"/>
</dbReference>
<evidence type="ECO:0000313" key="1">
    <source>
        <dbReference type="EMBL" id="ADD96085.1"/>
    </source>
</evidence>
<dbReference type="InterPro" id="IPR011330">
    <property type="entry name" value="Glyco_hydro/deAcase_b/a-brl"/>
</dbReference>
<organism evidence="1">
    <name type="scientific">uncultured organism MedDCM-OCT-S04-C478</name>
    <dbReference type="NCBI Taxonomy" id="743617"/>
    <lineage>
        <taxon>unclassified sequences</taxon>
        <taxon>environmental samples</taxon>
    </lineage>
</organism>
<evidence type="ECO:0008006" key="2">
    <source>
        <dbReference type="Google" id="ProtNLM"/>
    </source>
</evidence>
<dbReference type="GO" id="GO:0005975">
    <property type="term" value="P:carbohydrate metabolic process"/>
    <property type="evidence" value="ECO:0007669"/>
    <property type="project" value="InterPro"/>
</dbReference>
<dbReference type="PANTHER" id="PTHR36306">
    <property type="entry name" value="ALPHA-AMYLASE-RELATED-RELATED"/>
    <property type="match status" value="1"/>
</dbReference>
<dbReference type="PANTHER" id="PTHR36306:SF1">
    <property type="entry name" value="ALPHA-AMYLASE-RELATED"/>
    <property type="match status" value="1"/>
</dbReference>
<name>D6PK34_9ZZZZ</name>
<proteinExistence type="predicted"/>
<sequence length="141" mass="16782">MYDVLTKYDWIQTVTPSEYLAMHQDNLGTIDNLYPASWFQPNYATWIGEADENLAWDYLYSVRIDFENAKNSKNYTIEEIESAFEYILLAEGSDWFWWYGDDQDSSVDEYFDKAFRTLLSNVYIELNLEIPAFLNKPINKY</sequence>
<reference evidence="1" key="1">
    <citation type="journal article" date="2010" name="ISME J.">
        <title>Metagenome of the Mediterranean deep chlorophyll maximum studied by direct and fosmid library 454 pyrosequencing.</title>
        <authorList>
            <person name="Ghai R."/>
            <person name="Martin-Cuadrado A.B."/>
            <person name="Molto A.G."/>
            <person name="Heredia I.G."/>
            <person name="Cabrera R."/>
            <person name="Martin J."/>
            <person name="Verdu M."/>
            <person name="Deschamps P."/>
            <person name="Moreira D."/>
            <person name="Lopez-Garcia P."/>
            <person name="Mira A."/>
            <person name="Rodriguez-Valera F."/>
        </authorList>
    </citation>
    <scope>NUCLEOTIDE SEQUENCE</scope>
</reference>
<dbReference type="InterPro" id="IPR052046">
    <property type="entry name" value="GH57_Enzymes"/>
</dbReference>
<accession>D6PK34</accession>
<dbReference type="AlphaFoldDB" id="D6PK34"/>